<dbReference type="EMBL" id="KQ971341">
    <property type="protein sequence ID" value="EFA03786.1"/>
    <property type="molecule type" value="Genomic_DNA"/>
</dbReference>
<organism evidence="1 2">
    <name type="scientific">Tribolium castaneum</name>
    <name type="common">Red flour beetle</name>
    <dbReference type="NCBI Taxonomy" id="7070"/>
    <lineage>
        <taxon>Eukaryota</taxon>
        <taxon>Metazoa</taxon>
        <taxon>Ecdysozoa</taxon>
        <taxon>Arthropoda</taxon>
        <taxon>Hexapoda</taxon>
        <taxon>Insecta</taxon>
        <taxon>Pterygota</taxon>
        <taxon>Neoptera</taxon>
        <taxon>Endopterygota</taxon>
        <taxon>Coleoptera</taxon>
        <taxon>Polyphaga</taxon>
        <taxon>Cucujiformia</taxon>
        <taxon>Tenebrionidae</taxon>
        <taxon>Tenebrionidae incertae sedis</taxon>
        <taxon>Tribolium</taxon>
    </lineage>
</organism>
<protein>
    <submittedName>
        <fullName evidence="1">Uncharacterized protein</fullName>
    </submittedName>
</protein>
<evidence type="ECO:0000313" key="2">
    <source>
        <dbReference type="Proteomes" id="UP000007266"/>
    </source>
</evidence>
<name>D6WMQ0_TRICA</name>
<proteinExistence type="predicted"/>
<dbReference type="HOGENOM" id="CLU_2576962_0_0_1"/>
<reference evidence="1 2" key="1">
    <citation type="journal article" date="2008" name="Nature">
        <title>The genome of the model beetle and pest Tribolium castaneum.</title>
        <authorList>
            <consortium name="Tribolium Genome Sequencing Consortium"/>
            <person name="Richards S."/>
            <person name="Gibbs R.A."/>
            <person name="Weinstock G.M."/>
            <person name="Brown S.J."/>
            <person name="Denell R."/>
            <person name="Beeman R.W."/>
            <person name="Gibbs R."/>
            <person name="Beeman R.W."/>
            <person name="Brown S.J."/>
            <person name="Bucher G."/>
            <person name="Friedrich M."/>
            <person name="Grimmelikhuijzen C.J."/>
            <person name="Klingler M."/>
            <person name="Lorenzen M."/>
            <person name="Richards S."/>
            <person name="Roth S."/>
            <person name="Schroder R."/>
            <person name="Tautz D."/>
            <person name="Zdobnov E.M."/>
            <person name="Muzny D."/>
            <person name="Gibbs R.A."/>
            <person name="Weinstock G.M."/>
            <person name="Attaway T."/>
            <person name="Bell S."/>
            <person name="Buhay C.J."/>
            <person name="Chandrabose M.N."/>
            <person name="Chavez D."/>
            <person name="Clerk-Blankenburg K.P."/>
            <person name="Cree A."/>
            <person name="Dao M."/>
            <person name="Davis C."/>
            <person name="Chacko J."/>
            <person name="Dinh H."/>
            <person name="Dugan-Rocha S."/>
            <person name="Fowler G."/>
            <person name="Garner T.T."/>
            <person name="Garnes J."/>
            <person name="Gnirke A."/>
            <person name="Hawes A."/>
            <person name="Hernandez J."/>
            <person name="Hines S."/>
            <person name="Holder M."/>
            <person name="Hume J."/>
            <person name="Jhangiani S.N."/>
            <person name="Joshi V."/>
            <person name="Khan Z.M."/>
            <person name="Jackson L."/>
            <person name="Kovar C."/>
            <person name="Kowis A."/>
            <person name="Lee S."/>
            <person name="Lewis L.R."/>
            <person name="Margolis J."/>
            <person name="Morgan M."/>
            <person name="Nazareth L.V."/>
            <person name="Nguyen N."/>
            <person name="Okwuonu G."/>
            <person name="Parker D."/>
            <person name="Richards S."/>
            <person name="Ruiz S.J."/>
            <person name="Santibanez J."/>
            <person name="Savard J."/>
            <person name="Scherer S.E."/>
            <person name="Schneider B."/>
            <person name="Sodergren E."/>
            <person name="Tautz D."/>
            <person name="Vattahil S."/>
            <person name="Villasana D."/>
            <person name="White C.S."/>
            <person name="Wright R."/>
            <person name="Park Y."/>
            <person name="Beeman R.W."/>
            <person name="Lord J."/>
            <person name="Oppert B."/>
            <person name="Lorenzen M."/>
            <person name="Brown S."/>
            <person name="Wang L."/>
            <person name="Savard J."/>
            <person name="Tautz D."/>
            <person name="Richards S."/>
            <person name="Weinstock G."/>
            <person name="Gibbs R.A."/>
            <person name="Liu Y."/>
            <person name="Worley K."/>
            <person name="Weinstock G."/>
            <person name="Elsik C.G."/>
            <person name="Reese J.T."/>
            <person name="Elhaik E."/>
            <person name="Landan G."/>
            <person name="Graur D."/>
            <person name="Arensburger P."/>
            <person name="Atkinson P."/>
            <person name="Beeman R.W."/>
            <person name="Beidler J."/>
            <person name="Brown S.J."/>
            <person name="Demuth J.P."/>
            <person name="Drury D.W."/>
            <person name="Du Y.Z."/>
            <person name="Fujiwara H."/>
            <person name="Lorenzen M."/>
            <person name="Maselli V."/>
            <person name="Osanai M."/>
            <person name="Park Y."/>
            <person name="Robertson H.M."/>
            <person name="Tu Z."/>
            <person name="Wang J.J."/>
            <person name="Wang S."/>
            <person name="Richards S."/>
            <person name="Song H."/>
            <person name="Zhang L."/>
            <person name="Sodergren E."/>
            <person name="Werner D."/>
            <person name="Stanke M."/>
            <person name="Morgenstern B."/>
            <person name="Solovyev V."/>
            <person name="Kosarev P."/>
            <person name="Brown G."/>
            <person name="Chen H.C."/>
            <person name="Ermolaeva O."/>
            <person name="Hlavina W."/>
            <person name="Kapustin Y."/>
            <person name="Kiryutin B."/>
            <person name="Kitts P."/>
            <person name="Maglott D."/>
            <person name="Pruitt K."/>
            <person name="Sapojnikov V."/>
            <person name="Souvorov A."/>
            <person name="Mackey A.J."/>
            <person name="Waterhouse R.M."/>
            <person name="Wyder S."/>
            <person name="Zdobnov E.M."/>
            <person name="Zdobnov E.M."/>
            <person name="Wyder S."/>
            <person name="Kriventseva E.V."/>
            <person name="Kadowaki T."/>
            <person name="Bork P."/>
            <person name="Aranda M."/>
            <person name="Bao R."/>
            <person name="Beermann A."/>
            <person name="Berns N."/>
            <person name="Bolognesi R."/>
            <person name="Bonneton F."/>
            <person name="Bopp D."/>
            <person name="Brown S.J."/>
            <person name="Bucher G."/>
            <person name="Butts T."/>
            <person name="Chaumot A."/>
            <person name="Denell R.E."/>
            <person name="Ferrier D.E."/>
            <person name="Friedrich M."/>
            <person name="Gordon C.M."/>
            <person name="Jindra M."/>
            <person name="Klingler M."/>
            <person name="Lan Q."/>
            <person name="Lattorff H.M."/>
            <person name="Laudet V."/>
            <person name="von Levetsow C."/>
            <person name="Liu Z."/>
            <person name="Lutz R."/>
            <person name="Lynch J.A."/>
            <person name="da Fonseca R.N."/>
            <person name="Posnien N."/>
            <person name="Reuter R."/>
            <person name="Roth S."/>
            <person name="Savard J."/>
            <person name="Schinko J.B."/>
            <person name="Schmitt C."/>
            <person name="Schoppmeier M."/>
            <person name="Schroder R."/>
            <person name="Shippy T.D."/>
            <person name="Simonnet F."/>
            <person name="Marques-Souza H."/>
            <person name="Tautz D."/>
            <person name="Tomoyasu Y."/>
            <person name="Trauner J."/>
            <person name="Van der Zee M."/>
            <person name="Vervoort M."/>
            <person name="Wittkopp N."/>
            <person name="Wimmer E.A."/>
            <person name="Yang X."/>
            <person name="Jones A.K."/>
            <person name="Sattelle D.B."/>
            <person name="Ebert P.R."/>
            <person name="Nelson D."/>
            <person name="Scott J.G."/>
            <person name="Beeman R.W."/>
            <person name="Muthukrishnan S."/>
            <person name="Kramer K.J."/>
            <person name="Arakane Y."/>
            <person name="Beeman R.W."/>
            <person name="Zhu Q."/>
            <person name="Hogenkamp D."/>
            <person name="Dixit R."/>
            <person name="Oppert B."/>
            <person name="Jiang H."/>
            <person name="Zou Z."/>
            <person name="Marshall J."/>
            <person name="Elpidina E."/>
            <person name="Vinokurov K."/>
            <person name="Oppert C."/>
            <person name="Zou Z."/>
            <person name="Evans J."/>
            <person name="Lu Z."/>
            <person name="Zhao P."/>
            <person name="Sumathipala N."/>
            <person name="Altincicek B."/>
            <person name="Vilcinskas A."/>
            <person name="Williams M."/>
            <person name="Hultmark D."/>
            <person name="Hetru C."/>
            <person name="Jiang H."/>
            <person name="Grimmelikhuijzen C.J."/>
            <person name="Hauser F."/>
            <person name="Cazzamali G."/>
            <person name="Williamson M."/>
            <person name="Park Y."/>
            <person name="Li B."/>
            <person name="Tanaka Y."/>
            <person name="Predel R."/>
            <person name="Neupert S."/>
            <person name="Schachtner J."/>
            <person name="Verleyen P."/>
            <person name="Raible F."/>
            <person name="Bork P."/>
            <person name="Friedrich M."/>
            <person name="Walden K.K."/>
            <person name="Robertson H.M."/>
            <person name="Angeli S."/>
            <person name="Foret S."/>
            <person name="Bucher G."/>
            <person name="Schuetz S."/>
            <person name="Maleszka R."/>
            <person name="Wimmer E.A."/>
            <person name="Beeman R.W."/>
            <person name="Lorenzen M."/>
            <person name="Tomoyasu Y."/>
            <person name="Miller S.C."/>
            <person name="Grossmann D."/>
            <person name="Bucher G."/>
        </authorList>
    </citation>
    <scope>NUCLEOTIDE SEQUENCE [LARGE SCALE GENOMIC DNA]</scope>
    <source>
        <strain evidence="1 2">Georgia GA2</strain>
    </source>
</reference>
<sequence>MAYHGCLVLRCRMQALPPLVRFYKVTAKAISPQLGGEEMTALELYVLCTFFRKEAKSTIESFDILKLNKEGLGLHFVFRLV</sequence>
<dbReference type="Proteomes" id="UP000007266">
    <property type="component" value="Linkage group 5"/>
</dbReference>
<dbReference type="InParanoid" id="D6WMQ0"/>
<evidence type="ECO:0000313" key="1">
    <source>
        <dbReference type="EMBL" id="EFA03786.1"/>
    </source>
</evidence>
<reference evidence="1 2" key="2">
    <citation type="journal article" date="2010" name="Nucleic Acids Res.">
        <title>BeetleBase in 2010: revisions to provide comprehensive genomic information for Tribolium castaneum.</title>
        <authorList>
            <person name="Kim H.S."/>
            <person name="Murphy T."/>
            <person name="Xia J."/>
            <person name="Caragea D."/>
            <person name="Park Y."/>
            <person name="Beeman R.W."/>
            <person name="Lorenzen M.D."/>
            <person name="Butcher S."/>
            <person name="Manak J.R."/>
            <person name="Brown S.J."/>
        </authorList>
    </citation>
    <scope>GENOME REANNOTATION</scope>
    <source>
        <strain evidence="1 2">Georgia GA2</strain>
    </source>
</reference>
<gene>
    <name evidence="1" type="primary">GLEAN_13898</name>
    <name evidence="1" type="ORF">TcasGA2_TC013898</name>
</gene>
<dbReference type="AlphaFoldDB" id="D6WMQ0"/>
<keyword evidence="2" id="KW-1185">Reference proteome</keyword>
<accession>D6WMQ0</accession>